<evidence type="ECO:0000256" key="2">
    <source>
        <dbReference type="ARBA" id="ARBA00022487"/>
    </source>
</evidence>
<dbReference type="EC" id="3.1.1.-" evidence="6"/>
<gene>
    <name evidence="8" type="ORF">DIABBA_LOCUS2853</name>
</gene>
<feature type="domain" description="Carboxylesterase type B" evidence="7">
    <location>
        <begin position="20"/>
        <end position="544"/>
    </location>
</feature>
<dbReference type="PROSITE" id="PS00941">
    <property type="entry name" value="CARBOXYLESTERASE_B_2"/>
    <property type="match status" value="1"/>
</dbReference>
<reference evidence="8" key="1">
    <citation type="submission" date="2022-01" db="EMBL/GenBank/DDBJ databases">
        <authorList>
            <person name="King R."/>
        </authorList>
    </citation>
    <scope>NUCLEOTIDE SEQUENCE</scope>
</reference>
<evidence type="ECO:0000256" key="5">
    <source>
        <dbReference type="ARBA" id="ARBA00023180"/>
    </source>
</evidence>
<dbReference type="OrthoDB" id="19653at2759"/>
<dbReference type="Proteomes" id="UP001153709">
    <property type="component" value="Chromosome 2"/>
</dbReference>
<comment type="similarity">
    <text evidence="1 6">Belongs to the type-B carboxylesterase/lipase family.</text>
</comment>
<dbReference type="Gene3D" id="3.40.50.1820">
    <property type="entry name" value="alpha/beta hydrolase"/>
    <property type="match status" value="1"/>
</dbReference>
<evidence type="ECO:0000256" key="4">
    <source>
        <dbReference type="ARBA" id="ARBA00023157"/>
    </source>
</evidence>
<evidence type="ECO:0000259" key="7">
    <source>
        <dbReference type="Pfam" id="PF00135"/>
    </source>
</evidence>
<dbReference type="EMBL" id="OU898277">
    <property type="protein sequence ID" value="CAG9828978.1"/>
    <property type="molecule type" value="Genomic_DNA"/>
</dbReference>
<dbReference type="InterPro" id="IPR019826">
    <property type="entry name" value="Carboxylesterase_B_AS"/>
</dbReference>
<keyword evidence="2" id="KW-0719">Serine esterase</keyword>
<proteinExistence type="inferred from homology"/>
<dbReference type="PANTHER" id="PTHR43142">
    <property type="entry name" value="CARBOXYLIC ESTER HYDROLASE"/>
    <property type="match status" value="1"/>
</dbReference>
<keyword evidence="4" id="KW-1015">Disulfide bond</keyword>
<dbReference type="GO" id="GO:0052689">
    <property type="term" value="F:carboxylic ester hydrolase activity"/>
    <property type="evidence" value="ECO:0007669"/>
    <property type="project" value="UniProtKB-KW"/>
</dbReference>
<keyword evidence="3 6" id="KW-0378">Hydrolase</keyword>
<dbReference type="InterPro" id="IPR029058">
    <property type="entry name" value="AB_hydrolase_fold"/>
</dbReference>
<accession>A0A9N9X687</accession>
<evidence type="ECO:0000313" key="8">
    <source>
        <dbReference type="EMBL" id="CAG9828978.1"/>
    </source>
</evidence>
<dbReference type="InterPro" id="IPR002018">
    <property type="entry name" value="CarbesteraseB"/>
</dbReference>
<evidence type="ECO:0000256" key="3">
    <source>
        <dbReference type="ARBA" id="ARBA00022801"/>
    </source>
</evidence>
<dbReference type="Pfam" id="PF00135">
    <property type="entry name" value="COesterase"/>
    <property type="match status" value="1"/>
</dbReference>
<feature type="chain" id="PRO_5040527907" description="Carboxylic ester hydrolase" evidence="6">
    <location>
        <begin position="19"/>
        <end position="560"/>
    </location>
</feature>
<evidence type="ECO:0000313" key="9">
    <source>
        <dbReference type="Proteomes" id="UP001153709"/>
    </source>
</evidence>
<dbReference type="SUPFAM" id="SSF53474">
    <property type="entry name" value="alpha/beta-Hydrolases"/>
    <property type="match status" value="1"/>
</dbReference>
<dbReference type="InterPro" id="IPR019819">
    <property type="entry name" value="Carboxylesterase_B_CS"/>
</dbReference>
<evidence type="ECO:0000256" key="1">
    <source>
        <dbReference type="ARBA" id="ARBA00005964"/>
    </source>
</evidence>
<dbReference type="PROSITE" id="PS00122">
    <property type="entry name" value="CARBOXYLESTERASE_B_1"/>
    <property type="match status" value="1"/>
</dbReference>
<protein>
    <recommendedName>
        <fullName evidence="6">Carboxylic ester hydrolase</fullName>
        <ecNumber evidence="6">3.1.1.-</ecNumber>
    </recommendedName>
</protein>
<name>A0A9N9X687_DIABA</name>
<keyword evidence="9" id="KW-1185">Reference proteome</keyword>
<organism evidence="8 9">
    <name type="scientific">Diabrotica balteata</name>
    <name type="common">Banded cucumber beetle</name>
    <dbReference type="NCBI Taxonomy" id="107213"/>
    <lineage>
        <taxon>Eukaryota</taxon>
        <taxon>Metazoa</taxon>
        <taxon>Ecdysozoa</taxon>
        <taxon>Arthropoda</taxon>
        <taxon>Hexapoda</taxon>
        <taxon>Insecta</taxon>
        <taxon>Pterygota</taxon>
        <taxon>Neoptera</taxon>
        <taxon>Endopterygota</taxon>
        <taxon>Coleoptera</taxon>
        <taxon>Polyphaga</taxon>
        <taxon>Cucujiformia</taxon>
        <taxon>Chrysomeloidea</taxon>
        <taxon>Chrysomelidae</taxon>
        <taxon>Galerucinae</taxon>
        <taxon>Diabroticina</taxon>
        <taxon>Diabroticites</taxon>
        <taxon>Diabrotica</taxon>
    </lineage>
</organism>
<feature type="signal peptide" evidence="6">
    <location>
        <begin position="1"/>
        <end position="18"/>
    </location>
</feature>
<keyword evidence="6" id="KW-0732">Signal</keyword>
<keyword evidence="5" id="KW-0325">Glycoprotein</keyword>
<dbReference type="PANTHER" id="PTHR43142:SF1">
    <property type="entry name" value="CARBOXYLIC ESTER HYDROLASE"/>
    <property type="match status" value="1"/>
</dbReference>
<dbReference type="AlphaFoldDB" id="A0A9N9X687"/>
<evidence type="ECO:0000256" key="6">
    <source>
        <dbReference type="RuleBase" id="RU361235"/>
    </source>
</evidence>
<sequence length="560" mass="63252">MRWFYFLGLFAGFLHINAEIIVTTPNGKIRGREEYSQRGISFYAFQQIPFAKPPVGSLRFKAPVQAEPWDGILDATKNDRLCFQQTNQFPGPDITPLQNEDCLYLNVYTPVDPSKNGSLPVMFYIYGGGFVNGANNFDYHGPHYLMEYGVIIVNVNYRVGPFGFLATGDTVIPGNNGLKDQLLGLKWVQENIEYFGGDKTKVTIFGESAGAASVTYQLMSQKSQGLYRAAIAQSGSILSPWTFERNYRDIAYGLSTKLDPTFDPKASSQKLLEFLQSKTAKEINDAAKAMMSQADINNQIVQGFQFTPVIEPNHDDAFITKRMYEALVNGEMQRVPLILGICSEEMIWRALDPESFKWTASSMDSNLSSLVNDNMHIEDASQKQTVGAAIRKVYTDGLFIDKIGNAVEFFSDTSFGRPIIHHAKKQSQFSDVYFYQFSYYGTIPGVRPYIEGAYKVAHSDDNNYIWVSLNNSNLNTYPEGDVLASERFLTLFTNFAKSLDPVSENTELLGITSWPKVKPNDFHYLDINETLTIKKDLKKDVYEGWVNVYENYAVKPYDTF</sequence>